<feature type="compositionally biased region" description="Polar residues" evidence="1">
    <location>
        <begin position="172"/>
        <end position="189"/>
    </location>
</feature>
<proteinExistence type="predicted"/>
<sequence length="248" mass="27194">MVASREIGQQPWCPPLLPQCRLCFSWPPLHSDPSPGSIARRTFLWVQARAGELAPWPGLLVRFLHIRSLSHMAPCPSQVRPSLPCRGFPRAAPPGRHPPQIESPFLCSSPSPPARAGWMPFELRSATPSRCFPWTPKLQGHTSVPMADQQTSMAEPSRTSLSHGVTPLLGSLSRQRSTSQPSLPRSPTTSKRRGCSTKCTWKVLRCAAPFATPSKPVLVVDAALHALPVRWNVEPCGQPMRLVTTRSG</sequence>
<accession>A0A1D6I0B1</accession>
<protein>
    <submittedName>
        <fullName evidence="2">Uncharacterized protein</fullName>
    </submittedName>
</protein>
<dbReference type="InParanoid" id="A0A1D6I0B1"/>
<dbReference type="IntAct" id="A0A1D6I0B1">
    <property type="interactions" value="5"/>
</dbReference>
<evidence type="ECO:0000313" key="2">
    <source>
        <dbReference type="EMBL" id="ONM53717.1"/>
    </source>
</evidence>
<dbReference type="AlphaFoldDB" id="A0A1D6I0B1"/>
<name>A0A1D6I0B1_MAIZE</name>
<evidence type="ECO:0000256" key="1">
    <source>
        <dbReference type="SAM" id="MobiDB-lite"/>
    </source>
</evidence>
<gene>
    <name evidence="2" type="ORF">ZEAMMB73_Zm00001d019770</name>
</gene>
<dbReference type="EMBL" id="CM007650">
    <property type="protein sequence ID" value="ONM53717.1"/>
    <property type="molecule type" value="Genomic_DNA"/>
</dbReference>
<reference evidence="2" key="1">
    <citation type="submission" date="2015-12" db="EMBL/GenBank/DDBJ databases">
        <title>Update maize B73 reference genome by single molecule sequencing technologies.</title>
        <authorList>
            <consortium name="Maize Genome Sequencing Project"/>
            <person name="Ware D."/>
        </authorList>
    </citation>
    <scope>NUCLEOTIDE SEQUENCE [LARGE SCALE GENOMIC DNA]</scope>
    <source>
        <tissue evidence="2">Seedling</tissue>
    </source>
</reference>
<organism evidence="2">
    <name type="scientific">Zea mays</name>
    <name type="common">Maize</name>
    <dbReference type="NCBI Taxonomy" id="4577"/>
    <lineage>
        <taxon>Eukaryota</taxon>
        <taxon>Viridiplantae</taxon>
        <taxon>Streptophyta</taxon>
        <taxon>Embryophyta</taxon>
        <taxon>Tracheophyta</taxon>
        <taxon>Spermatophyta</taxon>
        <taxon>Magnoliopsida</taxon>
        <taxon>Liliopsida</taxon>
        <taxon>Poales</taxon>
        <taxon>Poaceae</taxon>
        <taxon>PACMAD clade</taxon>
        <taxon>Panicoideae</taxon>
        <taxon>Andropogonodae</taxon>
        <taxon>Andropogoneae</taxon>
        <taxon>Tripsacinae</taxon>
        <taxon>Zea</taxon>
    </lineage>
</organism>
<feature type="region of interest" description="Disordered" evidence="1">
    <location>
        <begin position="142"/>
        <end position="194"/>
    </location>
</feature>
<feature type="compositionally biased region" description="Polar residues" evidence="1">
    <location>
        <begin position="148"/>
        <end position="163"/>
    </location>
</feature>